<name>A0A8H7CUS7_9AGAR</name>
<evidence type="ECO:0000313" key="1">
    <source>
        <dbReference type="EMBL" id="KAF7351070.1"/>
    </source>
</evidence>
<sequence length="124" mass="12361">MGFFASTAASQWPVRNGGIPPRASTCGIGSVSAGDSRGHVYEGFYVHFCNGGGALGPAAATASSTAAAMGGFLVPAVVGAVPRDGGGAVEAWERSRAHAALDTVTESRIFGGSGAVGAWFTGRW</sequence>
<dbReference type="EMBL" id="JACAZH010000014">
    <property type="protein sequence ID" value="KAF7351070.1"/>
    <property type="molecule type" value="Genomic_DNA"/>
</dbReference>
<proteinExistence type="predicted"/>
<evidence type="ECO:0000313" key="2">
    <source>
        <dbReference type="Proteomes" id="UP000623467"/>
    </source>
</evidence>
<protein>
    <submittedName>
        <fullName evidence="1">Uncharacterized protein</fullName>
    </submittedName>
</protein>
<gene>
    <name evidence="1" type="ORF">MSAN_01669300</name>
</gene>
<organism evidence="1 2">
    <name type="scientific">Mycena sanguinolenta</name>
    <dbReference type="NCBI Taxonomy" id="230812"/>
    <lineage>
        <taxon>Eukaryota</taxon>
        <taxon>Fungi</taxon>
        <taxon>Dikarya</taxon>
        <taxon>Basidiomycota</taxon>
        <taxon>Agaricomycotina</taxon>
        <taxon>Agaricomycetes</taxon>
        <taxon>Agaricomycetidae</taxon>
        <taxon>Agaricales</taxon>
        <taxon>Marasmiineae</taxon>
        <taxon>Mycenaceae</taxon>
        <taxon>Mycena</taxon>
    </lineage>
</organism>
<keyword evidence="2" id="KW-1185">Reference proteome</keyword>
<comment type="caution">
    <text evidence="1">The sequence shown here is derived from an EMBL/GenBank/DDBJ whole genome shotgun (WGS) entry which is preliminary data.</text>
</comment>
<accession>A0A8H7CUS7</accession>
<dbReference type="AlphaFoldDB" id="A0A8H7CUS7"/>
<reference evidence="1" key="1">
    <citation type="submission" date="2020-05" db="EMBL/GenBank/DDBJ databases">
        <title>Mycena genomes resolve the evolution of fungal bioluminescence.</title>
        <authorList>
            <person name="Tsai I.J."/>
        </authorList>
    </citation>
    <scope>NUCLEOTIDE SEQUENCE</scope>
    <source>
        <strain evidence="1">160909Yilan</strain>
    </source>
</reference>
<dbReference type="Proteomes" id="UP000623467">
    <property type="component" value="Unassembled WGS sequence"/>
</dbReference>